<dbReference type="Gene3D" id="3.10.310.30">
    <property type="match status" value="1"/>
</dbReference>
<evidence type="ECO:0000313" key="4">
    <source>
        <dbReference type="Proteomes" id="UP000245468"/>
    </source>
</evidence>
<dbReference type="InterPro" id="IPR003156">
    <property type="entry name" value="DHHA1_dom"/>
</dbReference>
<name>A0A2S2DT15_9BACT</name>
<dbReference type="Proteomes" id="UP000245468">
    <property type="component" value="Chromosome"/>
</dbReference>
<dbReference type="AlphaFoldDB" id="A0A2S2DT15"/>
<dbReference type="Pfam" id="PF01368">
    <property type="entry name" value="DHH"/>
    <property type="match status" value="1"/>
</dbReference>
<dbReference type="InterPro" id="IPR051319">
    <property type="entry name" value="Oligoribo/pAp-PDE_c-di-AMP_PDE"/>
</dbReference>
<reference evidence="4" key="1">
    <citation type="submission" date="2018-05" db="EMBL/GenBank/DDBJ databases">
        <title>Pseudarcicella sp. HME7025 Genome sequencing and assembly.</title>
        <authorList>
            <person name="Kim H."/>
            <person name="Kang H."/>
            <person name="Joh K."/>
        </authorList>
    </citation>
    <scope>NUCLEOTIDE SEQUENCE [LARGE SCALE GENOMIC DNA]</scope>
    <source>
        <strain evidence="4">HME7025</strain>
    </source>
</reference>
<dbReference type="Pfam" id="PF02272">
    <property type="entry name" value="DHHA1"/>
    <property type="match status" value="1"/>
</dbReference>
<sequence length="342" mass="37890">MSSISALQAQLNSGTKAVITTHFNPDSDAIGSSLAWQNYLAQRGLDVCVIVPSAVSANLKWMPGSENILNFEDTLHKVQIDALLKDAEFIFCLDFSGMQRLHGLSHSIKAARGTKVVIDHHLNPEDFADYYYHRTTAASTCELIFDLIQEWGDDSLINEAMGSCLYSGIMTDTGSFRHPNTTAHVHEVVAQLIQKGVNTNAVHRKIFDSASLDRLRFLGHVLANRLDYLPDYHLALMWITEEDQKQFNSQAGDTEGIVNYGLQIAGAIWAILLIQRPDGIKLSFRSIEPFAVNEFASTYFEGGGHKNASGGRFSSSSIEGAKEKLQEVLPLYLSEINRVKNL</sequence>
<feature type="domain" description="DDH" evidence="1">
    <location>
        <begin position="17"/>
        <end position="169"/>
    </location>
</feature>
<dbReference type="KEGG" id="psez:HME7025_00626"/>
<organism evidence="3 4">
    <name type="scientific">Aquirufa nivalisilvae</name>
    <dbReference type="NCBI Taxonomy" id="2516557"/>
    <lineage>
        <taxon>Bacteria</taxon>
        <taxon>Pseudomonadati</taxon>
        <taxon>Bacteroidota</taxon>
        <taxon>Cytophagia</taxon>
        <taxon>Cytophagales</taxon>
        <taxon>Flectobacillaceae</taxon>
        <taxon>Aquirufa</taxon>
    </lineage>
</organism>
<accession>A0A2S2DT15</accession>
<dbReference type="InterPro" id="IPR038763">
    <property type="entry name" value="DHH_sf"/>
</dbReference>
<keyword evidence="4" id="KW-1185">Reference proteome</keyword>
<evidence type="ECO:0000313" key="3">
    <source>
        <dbReference type="EMBL" id="AWL08498.1"/>
    </source>
</evidence>
<dbReference type="GO" id="GO:0003676">
    <property type="term" value="F:nucleic acid binding"/>
    <property type="evidence" value="ECO:0007669"/>
    <property type="project" value="InterPro"/>
</dbReference>
<dbReference type="PANTHER" id="PTHR47618">
    <property type="entry name" value="BIFUNCTIONAL OLIGORIBONUCLEASE AND PAP PHOSPHATASE NRNA"/>
    <property type="match status" value="1"/>
</dbReference>
<dbReference type="SUPFAM" id="SSF64182">
    <property type="entry name" value="DHH phosphoesterases"/>
    <property type="match status" value="1"/>
</dbReference>
<protein>
    <submittedName>
        <fullName evidence="3">Uncharacterized protein</fullName>
    </submittedName>
</protein>
<dbReference type="OrthoDB" id="9803668at2"/>
<proteinExistence type="predicted"/>
<dbReference type="RefSeq" id="WP_109322248.1">
    <property type="nucleotide sequence ID" value="NZ_CP029346.1"/>
</dbReference>
<dbReference type="InterPro" id="IPR001667">
    <property type="entry name" value="DDH_dom"/>
</dbReference>
<dbReference type="PANTHER" id="PTHR47618:SF1">
    <property type="entry name" value="BIFUNCTIONAL OLIGORIBONUCLEASE AND PAP PHOSPHATASE NRNA"/>
    <property type="match status" value="1"/>
</dbReference>
<dbReference type="Gene3D" id="3.90.1640.10">
    <property type="entry name" value="inorganic pyrophosphatase (n-terminal core)"/>
    <property type="match status" value="1"/>
</dbReference>
<dbReference type="EMBL" id="CP029346">
    <property type="protein sequence ID" value="AWL08498.1"/>
    <property type="molecule type" value="Genomic_DNA"/>
</dbReference>
<evidence type="ECO:0000259" key="2">
    <source>
        <dbReference type="Pfam" id="PF02272"/>
    </source>
</evidence>
<gene>
    <name evidence="3" type="ORF">HME7025_00626</name>
</gene>
<feature type="domain" description="DHHA1" evidence="2">
    <location>
        <begin position="247"/>
        <end position="328"/>
    </location>
</feature>
<evidence type="ECO:0000259" key="1">
    <source>
        <dbReference type="Pfam" id="PF01368"/>
    </source>
</evidence>